<gene>
    <name evidence="1" type="ORF">GSI01S_30_00090</name>
</gene>
<proteinExistence type="predicted"/>
<accession>L7LN82</accession>
<dbReference type="RefSeq" id="WP_006897604.1">
    <property type="nucleotide sequence ID" value="NZ_BANU01000030.1"/>
</dbReference>
<dbReference type="AlphaFoldDB" id="L7LN82"/>
<evidence type="ECO:0000313" key="2">
    <source>
        <dbReference type="Proteomes" id="UP000035083"/>
    </source>
</evidence>
<organism evidence="1 2">
    <name type="scientific">Gordonia sihwensis NBRC 108236</name>
    <dbReference type="NCBI Taxonomy" id="1223544"/>
    <lineage>
        <taxon>Bacteria</taxon>
        <taxon>Bacillati</taxon>
        <taxon>Actinomycetota</taxon>
        <taxon>Actinomycetes</taxon>
        <taxon>Mycobacteriales</taxon>
        <taxon>Gordoniaceae</taxon>
        <taxon>Gordonia</taxon>
    </lineage>
</organism>
<dbReference type="Proteomes" id="UP000035083">
    <property type="component" value="Unassembled WGS sequence"/>
</dbReference>
<comment type="caution">
    <text evidence="1">The sequence shown here is derived from an EMBL/GenBank/DDBJ whole genome shotgun (WGS) entry which is preliminary data.</text>
</comment>
<keyword evidence="2" id="KW-1185">Reference proteome</keyword>
<sequence length="309" mass="33455">MTLPHMDWDDLDPDDLVETVVMPDQLGTVLQDQSEGKYSSQSADRFPGYVDGTLAGGPLASGPLGMVNKMYGRFVSRVAQADPATIEKPKDLQPLVPGFFNLPLQDLFAPLLNALMGIGGGVLGGALSTIANFFAGRWAQVDDLHDGQMQLNDRVDLLSPLQDYGSSYAGTQNSLWNKGKIPFDKQIGPMKKCHLASGGIVFEEQGMWDVRARVTITSTPPLVGAFIDWEIRVVKDSDGSIFSVSRDTLESSSAQSREINTSVVVPTAGYRAEVWVTNIGPGRQIAGGPERTRLTVQHISRSTSFQIEG</sequence>
<protein>
    <submittedName>
        <fullName evidence="1">Uncharacterized protein</fullName>
    </submittedName>
</protein>
<name>L7LN82_9ACTN</name>
<evidence type="ECO:0000313" key="1">
    <source>
        <dbReference type="EMBL" id="GAC62201.1"/>
    </source>
</evidence>
<reference evidence="1 2" key="1">
    <citation type="submission" date="2012-12" db="EMBL/GenBank/DDBJ databases">
        <title>Whole genome shotgun sequence of Gordonia sihwensis NBRC 108236.</title>
        <authorList>
            <person name="Yoshida I."/>
            <person name="Hosoyama A."/>
            <person name="Tsuchikane K."/>
            <person name="Ando Y."/>
            <person name="Baba S."/>
            <person name="Ohji S."/>
            <person name="Hamada M."/>
            <person name="Tamura T."/>
            <person name="Yamazoe A."/>
            <person name="Yamazaki S."/>
            <person name="Fujita N."/>
        </authorList>
    </citation>
    <scope>NUCLEOTIDE SEQUENCE [LARGE SCALE GENOMIC DNA]</scope>
    <source>
        <strain evidence="1 2">NBRC 108236</strain>
    </source>
</reference>
<dbReference type="EMBL" id="BANU01000030">
    <property type="protein sequence ID" value="GAC62201.1"/>
    <property type="molecule type" value="Genomic_DNA"/>
</dbReference>